<protein>
    <submittedName>
        <fullName evidence="1">Uncharacterized protein</fullName>
    </submittedName>
</protein>
<keyword evidence="2" id="KW-1185">Reference proteome</keyword>
<dbReference type="EMBL" id="CBWK010000811">
    <property type="protein sequence ID" value="CDL12549.1"/>
    <property type="molecule type" value="Genomic_DNA"/>
</dbReference>
<name>W1DWQ7_KLEPN</name>
<evidence type="ECO:0000313" key="2">
    <source>
        <dbReference type="Proteomes" id="UP000019183"/>
    </source>
</evidence>
<comment type="caution">
    <text evidence="1">The sequence shown here is derived from an EMBL/GenBank/DDBJ whole genome shotgun (WGS) entry which is preliminary data.</text>
</comment>
<accession>W1DWQ7</accession>
<evidence type="ECO:0000313" key="1">
    <source>
        <dbReference type="EMBL" id="CDL12549.1"/>
    </source>
</evidence>
<dbReference type="AlphaFoldDB" id="W1DWQ7"/>
<proteinExistence type="predicted"/>
<dbReference type="Proteomes" id="UP000019183">
    <property type="component" value="Unassembled WGS sequence"/>
</dbReference>
<reference evidence="1" key="1">
    <citation type="submission" date="2013-10" db="EMBL/GenBank/DDBJ databases">
        <title>Antibiotic resistance diversity of beta-lactamase producers in the General Hospital Vienna.</title>
        <authorList>
            <person name="Barisic I."/>
            <person name="Mitteregger D."/>
            <person name="Hirschl A.M."/>
            <person name="Noehammer C."/>
            <person name="Wiesinger-Mayr H."/>
        </authorList>
    </citation>
    <scope>NUCLEOTIDE SEQUENCE [LARGE SCALE GENOMIC DNA]</scope>
    <source>
        <strain evidence="1">IS43</strain>
    </source>
</reference>
<organism evidence="1 2">
    <name type="scientific">Klebsiella pneumoniae IS43</name>
    <dbReference type="NCBI Taxonomy" id="1432552"/>
    <lineage>
        <taxon>Bacteria</taxon>
        <taxon>Pseudomonadati</taxon>
        <taxon>Pseudomonadota</taxon>
        <taxon>Gammaproteobacteria</taxon>
        <taxon>Enterobacterales</taxon>
        <taxon>Enterobacteriaceae</taxon>
        <taxon>Klebsiella/Raoultella group</taxon>
        <taxon>Klebsiella</taxon>
        <taxon>Klebsiella pneumoniae complex</taxon>
    </lineage>
</organism>
<sequence length="101" mass="11651">MILPVAKVAGSVLHVSRFYSTPLFITAIRLTATLSDQNHKIEIIFFLFLVKLNETHHDFVEPVSYKNMVSPGDAGRWQISTLLINRIKSDVEKIMQPWRNR</sequence>